<gene>
    <name evidence="2" type="ORF">Slati_0183500</name>
</gene>
<sequence>MENTIVGGKVGHHGKEAQHTVGEVHSHLDNIVHPPPNRMVLLDMALTDIHLTFVALGLKFKPASRRGRPRKSHRSITSGTKKRGPGITLIEVEARETHDSKRRCQLVDKECSLVLAGAASYSRQQL</sequence>
<organism evidence="2">
    <name type="scientific">Sesamum latifolium</name>
    <dbReference type="NCBI Taxonomy" id="2727402"/>
    <lineage>
        <taxon>Eukaryota</taxon>
        <taxon>Viridiplantae</taxon>
        <taxon>Streptophyta</taxon>
        <taxon>Embryophyta</taxon>
        <taxon>Tracheophyta</taxon>
        <taxon>Spermatophyta</taxon>
        <taxon>Magnoliopsida</taxon>
        <taxon>eudicotyledons</taxon>
        <taxon>Gunneridae</taxon>
        <taxon>Pentapetalae</taxon>
        <taxon>asterids</taxon>
        <taxon>lamiids</taxon>
        <taxon>Lamiales</taxon>
        <taxon>Pedaliaceae</taxon>
        <taxon>Sesamum</taxon>
    </lineage>
</organism>
<reference evidence="2" key="1">
    <citation type="submission" date="2020-06" db="EMBL/GenBank/DDBJ databases">
        <authorList>
            <person name="Li T."/>
            <person name="Hu X."/>
            <person name="Zhang T."/>
            <person name="Song X."/>
            <person name="Zhang H."/>
            <person name="Dai N."/>
            <person name="Sheng W."/>
            <person name="Hou X."/>
            <person name="Wei L."/>
        </authorList>
    </citation>
    <scope>NUCLEOTIDE SEQUENCE</scope>
    <source>
        <strain evidence="2">KEN1</strain>
        <tissue evidence="2">Leaf</tissue>
    </source>
</reference>
<dbReference type="AlphaFoldDB" id="A0AAW2YB57"/>
<evidence type="ECO:0000256" key="1">
    <source>
        <dbReference type="SAM" id="MobiDB-lite"/>
    </source>
</evidence>
<feature type="region of interest" description="Disordered" evidence="1">
    <location>
        <begin position="63"/>
        <end position="86"/>
    </location>
</feature>
<feature type="compositionally biased region" description="Basic residues" evidence="1">
    <location>
        <begin position="63"/>
        <end position="84"/>
    </location>
</feature>
<reference evidence="2" key="2">
    <citation type="journal article" date="2024" name="Plant">
        <title>Genomic evolution and insights into agronomic trait innovations of Sesamum species.</title>
        <authorList>
            <person name="Miao H."/>
            <person name="Wang L."/>
            <person name="Qu L."/>
            <person name="Liu H."/>
            <person name="Sun Y."/>
            <person name="Le M."/>
            <person name="Wang Q."/>
            <person name="Wei S."/>
            <person name="Zheng Y."/>
            <person name="Lin W."/>
            <person name="Duan Y."/>
            <person name="Cao H."/>
            <person name="Xiong S."/>
            <person name="Wang X."/>
            <person name="Wei L."/>
            <person name="Li C."/>
            <person name="Ma Q."/>
            <person name="Ju M."/>
            <person name="Zhao R."/>
            <person name="Li G."/>
            <person name="Mu C."/>
            <person name="Tian Q."/>
            <person name="Mei H."/>
            <person name="Zhang T."/>
            <person name="Gao T."/>
            <person name="Zhang H."/>
        </authorList>
    </citation>
    <scope>NUCLEOTIDE SEQUENCE</scope>
    <source>
        <strain evidence="2">KEN1</strain>
    </source>
</reference>
<accession>A0AAW2YB57</accession>
<proteinExistence type="predicted"/>
<protein>
    <submittedName>
        <fullName evidence="2">Uncharacterized protein</fullName>
    </submittedName>
</protein>
<evidence type="ECO:0000313" key="2">
    <source>
        <dbReference type="EMBL" id="KAL0462959.1"/>
    </source>
</evidence>
<dbReference type="EMBL" id="JACGWN010000001">
    <property type="protein sequence ID" value="KAL0462959.1"/>
    <property type="molecule type" value="Genomic_DNA"/>
</dbReference>
<name>A0AAW2YB57_9LAMI</name>
<comment type="caution">
    <text evidence="2">The sequence shown here is derived from an EMBL/GenBank/DDBJ whole genome shotgun (WGS) entry which is preliminary data.</text>
</comment>